<reference evidence="7 8" key="1">
    <citation type="journal article" date="2024" name="BMC Genomics">
        <title>De novo assembly and annotation of Popillia japonica's genome with initial clues to its potential as an invasive pest.</title>
        <authorList>
            <person name="Cucini C."/>
            <person name="Boschi S."/>
            <person name="Funari R."/>
            <person name="Cardaioli E."/>
            <person name="Iannotti N."/>
            <person name="Marturano G."/>
            <person name="Paoli F."/>
            <person name="Bruttini M."/>
            <person name="Carapelli A."/>
            <person name="Frati F."/>
            <person name="Nardi F."/>
        </authorList>
    </citation>
    <scope>NUCLEOTIDE SEQUENCE [LARGE SCALE GENOMIC DNA]</scope>
    <source>
        <strain evidence="7">DMR45628</strain>
    </source>
</reference>
<dbReference type="Proteomes" id="UP001458880">
    <property type="component" value="Unassembled WGS sequence"/>
</dbReference>
<keyword evidence="3 6" id="KW-0812">Transmembrane</keyword>
<feature type="transmembrane region" description="Helical" evidence="6">
    <location>
        <begin position="43"/>
        <end position="63"/>
    </location>
</feature>
<dbReference type="InterPro" id="IPR002994">
    <property type="entry name" value="Surf1/Shy1"/>
</dbReference>
<evidence type="ECO:0000313" key="7">
    <source>
        <dbReference type="EMBL" id="KAK9752359.1"/>
    </source>
</evidence>
<keyword evidence="4 6" id="KW-1133">Transmembrane helix</keyword>
<dbReference type="PANTHER" id="PTHR23427:SF2">
    <property type="entry name" value="SURFEIT LOCUS PROTEIN 1"/>
    <property type="match status" value="1"/>
</dbReference>
<accession>A0AAW1N1E1</accession>
<comment type="caution">
    <text evidence="7">The sequence shown here is derived from an EMBL/GenBank/DDBJ whole genome shotgun (WGS) entry which is preliminary data.</text>
</comment>
<comment type="caution">
    <text evidence="6">Lacks conserved residue(s) required for the propagation of feature annotation.</text>
</comment>
<comment type="function">
    <text evidence="6">Probably involved in the biogenesis of the COX complex.</text>
</comment>
<sequence length="367" mass="42418">MNRTIRYQAISKIRQFSTGSKLLAEVRTKPKPTLRFTEQRREIGPFGWFLLSIPAATFALGTWQIQRKAWKENLIRTLHERQNTQPALLPLSAEEIEKLEYFPVHGQNTNQGYLVITPFQLADRNETILVNRGWVPAKSKDPKTRQHGQIQGVVDVIGIVRLHENRPNFMPKNREGTNMWYYRDLEQMSQVTGASPIFLDATTDFNTEGGPVGGQTRISLRNEHLSYIFTWYSLCGITSFMCETILVNRGWVPAKNKDPKTRQHGQIQGVVDVIGIVRLHENRPNFMPKNREGTNMWYYRDLEQMSQVTGASPIFLDATTDFNTEGGPVGGQTRISLRNEHLSYIFTWYSLCGITSFMWYRQFLRRI</sequence>
<protein>
    <recommendedName>
        <fullName evidence="6">SURF1-like protein</fullName>
    </recommendedName>
</protein>
<keyword evidence="6" id="KW-0999">Mitochondrion inner membrane</keyword>
<comment type="similarity">
    <text evidence="2 6">Belongs to the SURF1 family.</text>
</comment>
<dbReference type="EMBL" id="JASPKY010000021">
    <property type="protein sequence ID" value="KAK9752359.1"/>
    <property type="molecule type" value="Genomic_DNA"/>
</dbReference>
<gene>
    <name evidence="7" type="ORF">QE152_g4298</name>
</gene>
<dbReference type="CDD" id="cd06662">
    <property type="entry name" value="SURF1"/>
    <property type="match status" value="1"/>
</dbReference>
<comment type="subcellular location">
    <subcellularLocation>
        <location evidence="1">Membrane</location>
    </subcellularLocation>
    <subcellularLocation>
        <location evidence="6">Mitochondrion inner membrane</location>
        <topology evidence="6">Multi-pass membrane protein</topology>
    </subcellularLocation>
</comment>
<evidence type="ECO:0000256" key="4">
    <source>
        <dbReference type="ARBA" id="ARBA00022989"/>
    </source>
</evidence>
<keyword evidence="8" id="KW-1185">Reference proteome</keyword>
<evidence type="ECO:0000256" key="2">
    <source>
        <dbReference type="ARBA" id="ARBA00007165"/>
    </source>
</evidence>
<dbReference type="InterPro" id="IPR045214">
    <property type="entry name" value="Surf1/Surf4"/>
</dbReference>
<evidence type="ECO:0000256" key="6">
    <source>
        <dbReference type="RuleBase" id="RU363076"/>
    </source>
</evidence>
<keyword evidence="6" id="KW-0496">Mitochondrion</keyword>
<dbReference type="AlphaFoldDB" id="A0AAW1N1E1"/>
<evidence type="ECO:0000256" key="5">
    <source>
        <dbReference type="ARBA" id="ARBA00023136"/>
    </source>
</evidence>
<name>A0AAW1N1E1_POPJA</name>
<dbReference type="GO" id="GO:0005743">
    <property type="term" value="C:mitochondrial inner membrane"/>
    <property type="evidence" value="ECO:0007669"/>
    <property type="project" value="UniProtKB-SubCell"/>
</dbReference>
<dbReference type="Pfam" id="PF02104">
    <property type="entry name" value="SURF1"/>
    <property type="match status" value="2"/>
</dbReference>
<dbReference type="PROSITE" id="PS50895">
    <property type="entry name" value="SURF1"/>
    <property type="match status" value="2"/>
</dbReference>
<organism evidence="7 8">
    <name type="scientific">Popillia japonica</name>
    <name type="common">Japanese beetle</name>
    <dbReference type="NCBI Taxonomy" id="7064"/>
    <lineage>
        <taxon>Eukaryota</taxon>
        <taxon>Metazoa</taxon>
        <taxon>Ecdysozoa</taxon>
        <taxon>Arthropoda</taxon>
        <taxon>Hexapoda</taxon>
        <taxon>Insecta</taxon>
        <taxon>Pterygota</taxon>
        <taxon>Neoptera</taxon>
        <taxon>Endopterygota</taxon>
        <taxon>Coleoptera</taxon>
        <taxon>Polyphaga</taxon>
        <taxon>Scarabaeiformia</taxon>
        <taxon>Scarabaeidae</taxon>
        <taxon>Rutelinae</taxon>
        <taxon>Popillia</taxon>
    </lineage>
</organism>
<evidence type="ECO:0000256" key="3">
    <source>
        <dbReference type="ARBA" id="ARBA00022692"/>
    </source>
</evidence>
<evidence type="ECO:0000256" key="1">
    <source>
        <dbReference type="ARBA" id="ARBA00004370"/>
    </source>
</evidence>
<proteinExistence type="inferred from homology"/>
<evidence type="ECO:0000313" key="8">
    <source>
        <dbReference type="Proteomes" id="UP001458880"/>
    </source>
</evidence>
<dbReference type="GO" id="GO:0033617">
    <property type="term" value="P:mitochondrial respiratory chain complex IV assembly"/>
    <property type="evidence" value="ECO:0007669"/>
    <property type="project" value="TreeGrafter"/>
</dbReference>
<keyword evidence="5 6" id="KW-0472">Membrane</keyword>
<dbReference type="PANTHER" id="PTHR23427">
    <property type="entry name" value="SURFEIT LOCUS PROTEIN"/>
    <property type="match status" value="1"/>
</dbReference>